<reference evidence="2 3" key="1">
    <citation type="submission" date="2017-12" db="EMBL/GenBank/DDBJ databases">
        <title>Taxonomic description and draft genome of Pradoshia cofamensis Gen. nov., sp. nov., a thermotolerant bacillale isolated from anterior gut of earthworm Eisenia fetida.</title>
        <authorList>
            <person name="Saha T."/>
            <person name="Chakraborty R."/>
        </authorList>
    </citation>
    <scope>NUCLEOTIDE SEQUENCE [LARGE SCALE GENOMIC DNA]</scope>
    <source>
        <strain evidence="2 3">EAG3</strain>
    </source>
</reference>
<evidence type="ECO:0000313" key="2">
    <source>
        <dbReference type="EMBL" id="PQD95413.1"/>
    </source>
</evidence>
<name>A0A2S7N073_9BACI</name>
<keyword evidence="1" id="KW-0812">Transmembrane</keyword>
<proteinExistence type="predicted"/>
<comment type="caution">
    <text evidence="2">The sequence shown here is derived from an EMBL/GenBank/DDBJ whole genome shotgun (WGS) entry which is preliminary data.</text>
</comment>
<sequence>MIEYAIDFSLFALFVIGLTAFMGPLTNGLGHLLSPRHKRSSYVRQTELSQEGFKPVGGKVKQ</sequence>
<dbReference type="OrthoDB" id="2888596at2"/>
<gene>
    <name evidence="2" type="ORF">CYL18_08995</name>
</gene>
<dbReference type="AlphaFoldDB" id="A0A2S7N073"/>
<dbReference type="EMBL" id="PKOZ01000004">
    <property type="protein sequence ID" value="PQD95413.1"/>
    <property type="molecule type" value="Genomic_DNA"/>
</dbReference>
<keyword evidence="3" id="KW-1185">Reference proteome</keyword>
<dbReference type="RefSeq" id="WP_104849168.1">
    <property type="nucleotide sequence ID" value="NZ_PKOZ01000004.1"/>
</dbReference>
<evidence type="ECO:0000256" key="1">
    <source>
        <dbReference type="SAM" id="Phobius"/>
    </source>
</evidence>
<keyword evidence="1" id="KW-0472">Membrane</keyword>
<protein>
    <submittedName>
        <fullName evidence="2">Uncharacterized protein</fullName>
    </submittedName>
</protein>
<evidence type="ECO:0000313" key="3">
    <source>
        <dbReference type="Proteomes" id="UP000239663"/>
    </source>
</evidence>
<accession>A0A2S7N073</accession>
<organism evidence="2 3">
    <name type="scientific">Pradoshia eiseniae</name>
    <dbReference type="NCBI Taxonomy" id="2064768"/>
    <lineage>
        <taxon>Bacteria</taxon>
        <taxon>Bacillati</taxon>
        <taxon>Bacillota</taxon>
        <taxon>Bacilli</taxon>
        <taxon>Bacillales</taxon>
        <taxon>Bacillaceae</taxon>
        <taxon>Pradoshia</taxon>
    </lineage>
</organism>
<dbReference type="Proteomes" id="UP000239663">
    <property type="component" value="Unassembled WGS sequence"/>
</dbReference>
<feature type="transmembrane region" description="Helical" evidence="1">
    <location>
        <begin position="6"/>
        <end position="29"/>
    </location>
</feature>
<keyword evidence="1" id="KW-1133">Transmembrane helix</keyword>